<protein>
    <recommendedName>
        <fullName evidence="1">DDH domain-containing protein</fullName>
    </recommendedName>
</protein>
<dbReference type="EMBL" id="MFFU01000002">
    <property type="protein sequence ID" value="OGF19884.1"/>
    <property type="molecule type" value="Genomic_DNA"/>
</dbReference>
<sequence length="381" mass="42938">MLTEDQQIFEQIAKAKKILVTFRRDYTGDAIASALALYLWLKKLDKQVTLAADGFSSPHAFSWLPHINEIRTDIKTEKRFVISLSTRHAAAREISYQHKEGRLEFIITPQDSQFKPDEVSARAESHGYDLTIVVASPDLESLGQIYHRNTDFFFDTPVINIDHHPHNEEFGQINKIKITAISTTEILFELINNYAAEIIDEQLATYLLTGIFAESKSFKIGSLTPNSLLVASQLVALGADRETIVRYLYQSRDLGTLKLWGRVLAKLKSDWQGKLVWSSLNKIDFEKTGGDIANLSDVIEELIVNVPEAEVIVLLIENHNQGRQTEIQVHTTRNINAVSLLKEYEATGSKNRATALLTKPVNEAETEIISNLKNKLAKLPI</sequence>
<proteinExistence type="predicted"/>
<evidence type="ECO:0000313" key="3">
    <source>
        <dbReference type="Proteomes" id="UP000177691"/>
    </source>
</evidence>
<organism evidence="2 3">
    <name type="scientific">Candidatus Falkowbacteria bacterium RIFCSPHIGHO2_02_FULL_45_15</name>
    <dbReference type="NCBI Taxonomy" id="1797987"/>
    <lineage>
        <taxon>Bacteria</taxon>
        <taxon>Candidatus Falkowiibacteriota</taxon>
    </lineage>
</organism>
<reference evidence="2 3" key="1">
    <citation type="journal article" date="2016" name="Nat. Commun.">
        <title>Thousands of microbial genomes shed light on interconnected biogeochemical processes in an aquifer system.</title>
        <authorList>
            <person name="Anantharaman K."/>
            <person name="Brown C.T."/>
            <person name="Hug L.A."/>
            <person name="Sharon I."/>
            <person name="Castelle C.J."/>
            <person name="Probst A.J."/>
            <person name="Thomas B.C."/>
            <person name="Singh A."/>
            <person name="Wilkins M.J."/>
            <person name="Karaoz U."/>
            <person name="Brodie E.L."/>
            <person name="Williams K.H."/>
            <person name="Hubbard S.S."/>
            <person name="Banfield J.F."/>
        </authorList>
    </citation>
    <scope>NUCLEOTIDE SEQUENCE [LARGE SCALE GENOMIC DNA]</scope>
</reference>
<evidence type="ECO:0000313" key="2">
    <source>
        <dbReference type="EMBL" id="OGF19884.1"/>
    </source>
</evidence>
<dbReference type="Gene3D" id="3.10.310.30">
    <property type="match status" value="1"/>
</dbReference>
<name>A0A1F5RZP2_9BACT</name>
<dbReference type="InterPro" id="IPR051319">
    <property type="entry name" value="Oligoribo/pAp-PDE_c-di-AMP_PDE"/>
</dbReference>
<dbReference type="Gene3D" id="3.90.1640.10">
    <property type="entry name" value="inorganic pyrophosphatase (n-terminal core)"/>
    <property type="match status" value="2"/>
</dbReference>
<accession>A0A1F5RZP2</accession>
<dbReference type="SUPFAM" id="SSF64182">
    <property type="entry name" value="DHH phosphoesterases"/>
    <property type="match status" value="1"/>
</dbReference>
<comment type="caution">
    <text evidence="2">The sequence shown here is derived from an EMBL/GenBank/DDBJ whole genome shotgun (WGS) entry which is preliminary data.</text>
</comment>
<gene>
    <name evidence="2" type="ORF">A3D54_03935</name>
</gene>
<dbReference type="PANTHER" id="PTHR47618:SF1">
    <property type="entry name" value="BIFUNCTIONAL OLIGORIBONUCLEASE AND PAP PHOSPHATASE NRNA"/>
    <property type="match status" value="1"/>
</dbReference>
<dbReference type="InterPro" id="IPR038763">
    <property type="entry name" value="DHH_sf"/>
</dbReference>
<dbReference type="Proteomes" id="UP000177691">
    <property type="component" value="Unassembled WGS sequence"/>
</dbReference>
<feature type="domain" description="DDH" evidence="1">
    <location>
        <begin position="18"/>
        <end position="211"/>
    </location>
</feature>
<dbReference type="InterPro" id="IPR001667">
    <property type="entry name" value="DDH_dom"/>
</dbReference>
<dbReference type="PANTHER" id="PTHR47618">
    <property type="entry name" value="BIFUNCTIONAL OLIGORIBONUCLEASE AND PAP PHOSPHATASE NRNA"/>
    <property type="match status" value="1"/>
</dbReference>
<evidence type="ECO:0000259" key="1">
    <source>
        <dbReference type="Pfam" id="PF01368"/>
    </source>
</evidence>
<dbReference type="AlphaFoldDB" id="A0A1F5RZP2"/>
<dbReference type="Pfam" id="PF01368">
    <property type="entry name" value="DHH"/>
    <property type="match status" value="1"/>
</dbReference>